<proteinExistence type="predicted"/>
<dbReference type="Proteomes" id="UP000799755">
    <property type="component" value="Unassembled WGS sequence"/>
</dbReference>
<reference evidence="1" key="1">
    <citation type="journal article" date="2020" name="Stud. Mycol.">
        <title>101 Dothideomycetes genomes: a test case for predicting lifestyles and emergence of pathogens.</title>
        <authorList>
            <person name="Haridas S."/>
            <person name="Albert R."/>
            <person name="Binder M."/>
            <person name="Bloem J."/>
            <person name="Labutti K."/>
            <person name="Salamov A."/>
            <person name="Andreopoulos B."/>
            <person name="Baker S."/>
            <person name="Barry K."/>
            <person name="Bills G."/>
            <person name="Bluhm B."/>
            <person name="Cannon C."/>
            <person name="Castanera R."/>
            <person name="Culley D."/>
            <person name="Daum C."/>
            <person name="Ezra D."/>
            <person name="Gonzalez J."/>
            <person name="Henrissat B."/>
            <person name="Kuo A."/>
            <person name="Liang C."/>
            <person name="Lipzen A."/>
            <person name="Lutzoni F."/>
            <person name="Magnuson J."/>
            <person name="Mondo S."/>
            <person name="Nolan M."/>
            <person name="Ohm R."/>
            <person name="Pangilinan J."/>
            <person name="Park H.-J."/>
            <person name="Ramirez L."/>
            <person name="Alfaro M."/>
            <person name="Sun H."/>
            <person name="Tritt A."/>
            <person name="Yoshinaga Y."/>
            <person name="Zwiers L.-H."/>
            <person name="Turgeon B."/>
            <person name="Goodwin S."/>
            <person name="Spatafora J."/>
            <person name="Crous P."/>
            <person name="Grigoriev I."/>
        </authorList>
    </citation>
    <scope>NUCLEOTIDE SEQUENCE</scope>
    <source>
        <strain evidence="1">ATCC 200398</strain>
    </source>
</reference>
<comment type="caution">
    <text evidence="1">The sequence shown here is derived from an EMBL/GenBank/DDBJ whole genome shotgun (WGS) entry which is preliminary data.</text>
</comment>
<accession>A0ACB6QM37</accession>
<evidence type="ECO:0000313" key="2">
    <source>
        <dbReference type="Proteomes" id="UP000799755"/>
    </source>
</evidence>
<evidence type="ECO:0000313" key="1">
    <source>
        <dbReference type="EMBL" id="KAF2468003.1"/>
    </source>
</evidence>
<dbReference type="EMBL" id="MU003518">
    <property type="protein sequence ID" value="KAF2468003.1"/>
    <property type="molecule type" value="Genomic_DNA"/>
</dbReference>
<protein>
    <submittedName>
        <fullName evidence="1">Uncharacterized protein</fullName>
    </submittedName>
</protein>
<organism evidence="1 2">
    <name type="scientific">Lindgomyces ingoldianus</name>
    <dbReference type="NCBI Taxonomy" id="673940"/>
    <lineage>
        <taxon>Eukaryota</taxon>
        <taxon>Fungi</taxon>
        <taxon>Dikarya</taxon>
        <taxon>Ascomycota</taxon>
        <taxon>Pezizomycotina</taxon>
        <taxon>Dothideomycetes</taxon>
        <taxon>Pleosporomycetidae</taxon>
        <taxon>Pleosporales</taxon>
        <taxon>Lindgomycetaceae</taxon>
        <taxon>Lindgomyces</taxon>
    </lineage>
</organism>
<keyword evidence="2" id="KW-1185">Reference proteome</keyword>
<name>A0ACB6QM37_9PLEO</name>
<gene>
    <name evidence="1" type="ORF">BDR25DRAFT_358260</name>
</gene>
<sequence length="302" mass="34182">MALAEAHDIVLNPREVGYRGLLILIFADERGEDYAANIRRIAGMILILSHPSSLASTMMVINKDCRASAEVEFYDTYRQACRSPHGSQRPGSAVESCRSSPEHWYEIFSATLHRWRIDLLSEGQIPFVTIMVAHTCFTEDLLRRVLFLLIALTLVPSLATDGAHRPHDQSRNLTTPGLGPAYLISCKLGWGMIMRELMYYVLRSHRVYTWTSATWKNPKRIVESCSLCTCTVKGSFTSKIWSFPNPVVSRGDMINQIPQQMDMANLTVQLAVQLPTPRNKSKETLRRLRDFGKTNSYAPCSR</sequence>